<proteinExistence type="predicted"/>
<reference evidence="1 2" key="1">
    <citation type="submission" date="2018-04" db="EMBL/GenBank/DDBJ databases">
        <title>Genomic Encyclopedia of Type Strains, Phase III (KMG-III): the genomes of soil and plant-associated and newly described type strains.</title>
        <authorList>
            <person name="Whitman W."/>
        </authorList>
    </citation>
    <scope>NUCLEOTIDE SEQUENCE [LARGE SCALE GENOMIC DNA]</scope>
    <source>
        <strain evidence="1 2">NW12</strain>
    </source>
</reference>
<name>A0A2T4YNB5_9SPHN</name>
<organism evidence="1 2">
    <name type="scientific">Sphingomonas aerolata</name>
    <dbReference type="NCBI Taxonomy" id="185951"/>
    <lineage>
        <taxon>Bacteria</taxon>
        <taxon>Pseudomonadati</taxon>
        <taxon>Pseudomonadota</taxon>
        <taxon>Alphaproteobacteria</taxon>
        <taxon>Sphingomonadales</taxon>
        <taxon>Sphingomonadaceae</taxon>
        <taxon>Sphingomonas</taxon>
    </lineage>
</organism>
<protein>
    <submittedName>
        <fullName evidence="1">Uncharacterized protein</fullName>
    </submittedName>
</protein>
<evidence type="ECO:0000313" key="2">
    <source>
        <dbReference type="Proteomes" id="UP000240996"/>
    </source>
</evidence>
<dbReference type="AlphaFoldDB" id="A0A2T4YNB5"/>
<accession>A0A2T4YNB5</accession>
<evidence type="ECO:0000313" key="1">
    <source>
        <dbReference type="EMBL" id="PTM44905.1"/>
    </source>
</evidence>
<sequence>MSTRISKRSQYLVGLVSLPLAACGSGKPDAGDTASRRDDPPVMHVPCAKGAAALAPDCTIEQARGADGVILTLRHADGGFRKLRVAPDGRSVIAADGAERARVTASTPGSIDVALGTDRYRLPATIQPDANGS</sequence>
<keyword evidence="2" id="KW-1185">Reference proteome</keyword>
<gene>
    <name evidence="1" type="ORF">C8J24_3118</name>
</gene>
<comment type="caution">
    <text evidence="1">The sequence shown here is derived from an EMBL/GenBank/DDBJ whole genome shotgun (WGS) entry which is preliminary data.</text>
</comment>
<dbReference type="EMBL" id="PZZN01000003">
    <property type="protein sequence ID" value="PTM44905.1"/>
    <property type="molecule type" value="Genomic_DNA"/>
</dbReference>
<dbReference type="Proteomes" id="UP000240996">
    <property type="component" value="Unassembled WGS sequence"/>
</dbReference>